<name>A0A1L9R9K8_ASPWE</name>
<evidence type="ECO:0000256" key="2">
    <source>
        <dbReference type="SAM" id="Phobius"/>
    </source>
</evidence>
<evidence type="ECO:0000256" key="1">
    <source>
        <dbReference type="SAM" id="MobiDB-lite"/>
    </source>
</evidence>
<accession>A0A1L9R9K8</accession>
<keyword evidence="2" id="KW-0472">Membrane</keyword>
<dbReference type="RefSeq" id="XP_040685240.1">
    <property type="nucleotide sequence ID" value="XM_040839061.1"/>
</dbReference>
<dbReference type="AlphaFoldDB" id="A0A1L9R9K8"/>
<dbReference type="Proteomes" id="UP000184383">
    <property type="component" value="Unassembled WGS sequence"/>
</dbReference>
<feature type="compositionally biased region" description="Basic and acidic residues" evidence="1">
    <location>
        <begin position="51"/>
        <end position="60"/>
    </location>
</feature>
<dbReference type="EMBL" id="KV878216">
    <property type="protein sequence ID" value="OJJ31563.1"/>
    <property type="molecule type" value="Genomic_DNA"/>
</dbReference>
<feature type="region of interest" description="Disordered" evidence="1">
    <location>
        <begin position="1"/>
        <end position="100"/>
    </location>
</feature>
<feature type="transmembrane region" description="Helical" evidence="2">
    <location>
        <begin position="211"/>
        <end position="227"/>
    </location>
</feature>
<dbReference type="VEuPathDB" id="FungiDB:ASPWEDRAFT_696727"/>
<feature type="compositionally biased region" description="Polar residues" evidence="1">
    <location>
        <begin position="61"/>
        <end position="79"/>
    </location>
</feature>
<evidence type="ECO:0000313" key="3">
    <source>
        <dbReference type="EMBL" id="OJJ31563.1"/>
    </source>
</evidence>
<keyword evidence="4" id="KW-1185">Reference proteome</keyword>
<gene>
    <name evidence="3" type="ORF">ASPWEDRAFT_696727</name>
</gene>
<protein>
    <submittedName>
        <fullName evidence="3">Uncharacterized protein</fullName>
    </submittedName>
</protein>
<keyword evidence="2" id="KW-0812">Transmembrane</keyword>
<keyword evidence="2" id="KW-1133">Transmembrane helix</keyword>
<proteinExistence type="predicted"/>
<sequence length="245" mass="28599">MIMNMANDDLGNKKKKEGGVGETHHQTESNDKSRRPRQSEIRYMNCKNRSKKEENNEQKRQQTGQGYISLSSADSTHLFNTDKRQSKQAGEETNWGHSKKDYTQRLQTVIRERKAKNNIKNQSLQVIRIVQSCHRDGRDRSESYETRPSVENPETIKNIANQTKKEKKVKIKSKSLPFLQRDEVFSAASSHFFQLLKVFPADKDTFDHTRFCILSFVFFFLSLSFLFRPKTDPDPGSNKNNKTFW</sequence>
<dbReference type="GeneID" id="63754909"/>
<evidence type="ECO:0000313" key="4">
    <source>
        <dbReference type="Proteomes" id="UP000184383"/>
    </source>
</evidence>
<feature type="compositionally biased region" description="Basic and acidic residues" evidence="1">
    <location>
        <begin position="17"/>
        <end position="40"/>
    </location>
</feature>
<reference evidence="4" key="1">
    <citation type="journal article" date="2017" name="Genome Biol.">
        <title>Comparative genomics reveals high biological diversity and specific adaptations in the industrially and medically important fungal genus Aspergillus.</title>
        <authorList>
            <person name="de Vries R.P."/>
            <person name="Riley R."/>
            <person name="Wiebenga A."/>
            <person name="Aguilar-Osorio G."/>
            <person name="Amillis S."/>
            <person name="Uchima C.A."/>
            <person name="Anderluh G."/>
            <person name="Asadollahi M."/>
            <person name="Askin M."/>
            <person name="Barry K."/>
            <person name="Battaglia E."/>
            <person name="Bayram O."/>
            <person name="Benocci T."/>
            <person name="Braus-Stromeyer S.A."/>
            <person name="Caldana C."/>
            <person name="Canovas D."/>
            <person name="Cerqueira G.C."/>
            <person name="Chen F."/>
            <person name="Chen W."/>
            <person name="Choi C."/>
            <person name="Clum A."/>
            <person name="Dos Santos R.A."/>
            <person name="Damasio A.R."/>
            <person name="Diallinas G."/>
            <person name="Emri T."/>
            <person name="Fekete E."/>
            <person name="Flipphi M."/>
            <person name="Freyberg S."/>
            <person name="Gallo A."/>
            <person name="Gournas C."/>
            <person name="Habgood R."/>
            <person name="Hainaut M."/>
            <person name="Harispe M.L."/>
            <person name="Henrissat B."/>
            <person name="Hilden K.S."/>
            <person name="Hope R."/>
            <person name="Hossain A."/>
            <person name="Karabika E."/>
            <person name="Karaffa L."/>
            <person name="Karanyi Z."/>
            <person name="Krasevec N."/>
            <person name="Kuo A."/>
            <person name="Kusch H."/>
            <person name="LaButti K."/>
            <person name="Lagendijk E.L."/>
            <person name="Lapidus A."/>
            <person name="Levasseur A."/>
            <person name="Lindquist E."/>
            <person name="Lipzen A."/>
            <person name="Logrieco A.F."/>
            <person name="MacCabe A."/>
            <person name="Maekelae M.R."/>
            <person name="Malavazi I."/>
            <person name="Melin P."/>
            <person name="Meyer V."/>
            <person name="Mielnichuk N."/>
            <person name="Miskei M."/>
            <person name="Molnar A.P."/>
            <person name="Mule G."/>
            <person name="Ngan C.Y."/>
            <person name="Orejas M."/>
            <person name="Orosz E."/>
            <person name="Ouedraogo J.P."/>
            <person name="Overkamp K.M."/>
            <person name="Park H.-S."/>
            <person name="Perrone G."/>
            <person name="Piumi F."/>
            <person name="Punt P.J."/>
            <person name="Ram A.F."/>
            <person name="Ramon A."/>
            <person name="Rauscher S."/>
            <person name="Record E."/>
            <person name="Riano-Pachon D.M."/>
            <person name="Robert V."/>
            <person name="Roehrig J."/>
            <person name="Ruller R."/>
            <person name="Salamov A."/>
            <person name="Salih N.S."/>
            <person name="Samson R.A."/>
            <person name="Sandor E."/>
            <person name="Sanguinetti M."/>
            <person name="Schuetze T."/>
            <person name="Sepcic K."/>
            <person name="Shelest E."/>
            <person name="Sherlock G."/>
            <person name="Sophianopoulou V."/>
            <person name="Squina F.M."/>
            <person name="Sun H."/>
            <person name="Susca A."/>
            <person name="Todd R.B."/>
            <person name="Tsang A."/>
            <person name="Unkles S.E."/>
            <person name="van de Wiele N."/>
            <person name="van Rossen-Uffink D."/>
            <person name="Oliveira J.V."/>
            <person name="Vesth T.C."/>
            <person name="Visser J."/>
            <person name="Yu J.-H."/>
            <person name="Zhou M."/>
            <person name="Andersen M.R."/>
            <person name="Archer D.B."/>
            <person name="Baker S.E."/>
            <person name="Benoit I."/>
            <person name="Brakhage A.A."/>
            <person name="Braus G.H."/>
            <person name="Fischer R."/>
            <person name="Frisvad J.C."/>
            <person name="Goldman G.H."/>
            <person name="Houbraken J."/>
            <person name="Oakley B."/>
            <person name="Pocsi I."/>
            <person name="Scazzocchio C."/>
            <person name="Seiboth B."/>
            <person name="vanKuyk P.A."/>
            <person name="Wortman J."/>
            <person name="Dyer P.S."/>
            <person name="Grigoriev I.V."/>
        </authorList>
    </citation>
    <scope>NUCLEOTIDE SEQUENCE [LARGE SCALE GENOMIC DNA]</scope>
    <source>
        <strain evidence="4">DTO 134E9</strain>
    </source>
</reference>
<organism evidence="3 4">
    <name type="scientific">Aspergillus wentii DTO 134E9</name>
    <dbReference type="NCBI Taxonomy" id="1073089"/>
    <lineage>
        <taxon>Eukaryota</taxon>
        <taxon>Fungi</taxon>
        <taxon>Dikarya</taxon>
        <taxon>Ascomycota</taxon>
        <taxon>Pezizomycotina</taxon>
        <taxon>Eurotiomycetes</taxon>
        <taxon>Eurotiomycetidae</taxon>
        <taxon>Eurotiales</taxon>
        <taxon>Aspergillaceae</taxon>
        <taxon>Aspergillus</taxon>
        <taxon>Aspergillus subgen. Cremei</taxon>
    </lineage>
</organism>